<proteinExistence type="predicted"/>
<dbReference type="EMBL" id="AP014968">
    <property type="protein sequence ID" value="BAT16292.1"/>
    <property type="molecule type" value="Genomic_DNA"/>
</dbReference>
<dbReference type="PaxDb" id="39947-A0A0P0Y802"/>
<evidence type="ECO:0000256" key="1">
    <source>
        <dbReference type="SAM" id="MobiDB-lite"/>
    </source>
</evidence>
<dbReference type="InParanoid" id="A0A0P0Y802"/>
<evidence type="ECO:0000313" key="2">
    <source>
        <dbReference type="EMBL" id="BAT16292.1"/>
    </source>
</evidence>
<feature type="region of interest" description="Disordered" evidence="1">
    <location>
        <begin position="1"/>
        <end position="26"/>
    </location>
</feature>
<accession>A0A0P0Y802</accession>
<dbReference type="Proteomes" id="UP000059680">
    <property type="component" value="Chromosome 12"/>
</dbReference>
<keyword evidence="3" id="KW-1185">Reference proteome</keyword>
<protein>
    <submittedName>
        <fullName evidence="2">Os12g0205766 protein</fullName>
    </submittedName>
</protein>
<dbReference type="AlphaFoldDB" id="A0A0P0Y802"/>
<reference evidence="2 3" key="3">
    <citation type="journal article" date="2013" name="Rice">
        <title>Improvement of the Oryza sativa Nipponbare reference genome using next generation sequence and optical map data.</title>
        <authorList>
            <person name="Kawahara Y."/>
            <person name="de la Bastide M."/>
            <person name="Hamilton J.P."/>
            <person name="Kanamori H."/>
            <person name="McCombie W.R."/>
            <person name="Ouyang S."/>
            <person name="Schwartz D.C."/>
            <person name="Tanaka T."/>
            <person name="Wu J."/>
            <person name="Zhou S."/>
            <person name="Childs K.L."/>
            <person name="Davidson R.M."/>
            <person name="Lin H."/>
            <person name="Quesada-Ocampo L."/>
            <person name="Vaillancourt B."/>
            <person name="Sakai H."/>
            <person name="Lee S.S."/>
            <person name="Kim J."/>
            <person name="Numa H."/>
            <person name="Itoh T."/>
            <person name="Buell C.R."/>
            <person name="Matsumoto T."/>
        </authorList>
    </citation>
    <scope>NUCLEOTIDE SEQUENCE [LARGE SCALE GENOMIC DNA]</scope>
    <source>
        <strain evidence="3">cv. Nipponbare</strain>
    </source>
</reference>
<feature type="compositionally biased region" description="Gly residues" evidence="1">
    <location>
        <begin position="7"/>
        <end position="16"/>
    </location>
</feature>
<feature type="region of interest" description="Disordered" evidence="1">
    <location>
        <begin position="67"/>
        <end position="90"/>
    </location>
</feature>
<reference evidence="3" key="1">
    <citation type="journal article" date="2005" name="Nature">
        <title>The map-based sequence of the rice genome.</title>
        <authorList>
            <consortium name="International rice genome sequencing project (IRGSP)"/>
            <person name="Matsumoto T."/>
            <person name="Wu J."/>
            <person name="Kanamori H."/>
            <person name="Katayose Y."/>
            <person name="Fujisawa M."/>
            <person name="Namiki N."/>
            <person name="Mizuno H."/>
            <person name="Yamamoto K."/>
            <person name="Antonio B.A."/>
            <person name="Baba T."/>
            <person name="Sakata K."/>
            <person name="Nagamura Y."/>
            <person name="Aoki H."/>
            <person name="Arikawa K."/>
            <person name="Arita K."/>
            <person name="Bito T."/>
            <person name="Chiden Y."/>
            <person name="Fujitsuka N."/>
            <person name="Fukunaka R."/>
            <person name="Hamada M."/>
            <person name="Harada C."/>
            <person name="Hayashi A."/>
            <person name="Hijishita S."/>
            <person name="Honda M."/>
            <person name="Hosokawa S."/>
            <person name="Ichikawa Y."/>
            <person name="Idonuma A."/>
            <person name="Iijima M."/>
            <person name="Ikeda M."/>
            <person name="Ikeno M."/>
            <person name="Ito K."/>
            <person name="Ito S."/>
            <person name="Ito T."/>
            <person name="Ito Y."/>
            <person name="Ito Y."/>
            <person name="Iwabuchi A."/>
            <person name="Kamiya K."/>
            <person name="Karasawa W."/>
            <person name="Kurita K."/>
            <person name="Katagiri S."/>
            <person name="Kikuta A."/>
            <person name="Kobayashi H."/>
            <person name="Kobayashi N."/>
            <person name="Machita K."/>
            <person name="Maehara T."/>
            <person name="Masukawa M."/>
            <person name="Mizubayashi T."/>
            <person name="Mukai Y."/>
            <person name="Nagasaki H."/>
            <person name="Nagata Y."/>
            <person name="Naito S."/>
            <person name="Nakashima M."/>
            <person name="Nakama Y."/>
            <person name="Nakamichi Y."/>
            <person name="Nakamura M."/>
            <person name="Meguro A."/>
            <person name="Negishi M."/>
            <person name="Ohta I."/>
            <person name="Ohta T."/>
            <person name="Okamoto M."/>
            <person name="Ono N."/>
            <person name="Saji S."/>
            <person name="Sakaguchi M."/>
            <person name="Sakai K."/>
            <person name="Shibata M."/>
            <person name="Shimokawa T."/>
            <person name="Song J."/>
            <person name="Takazaki Y."/>
            <person name="Terasawa K."/>
            <person name="Tsugane M."/>
            <person name="Tsuji K."/>
            <person name="Ueda S."/>
            <person name="Waki K."/>
            <person name="Yamagata H."/>
            <person name="Yamamoto M."/>
            <person name="Yamamoto S."/>
            <person name="Yamane H."/>
            <person name="Yoshiki S."/>
            <person name="Yoshihara R."/>
            <person name="Yukawa K."/>
            <person name="Zhong H."/>
            <person name="Yano M."/>
            <person name="Yuan Q."/>
            <person name="Ouyang S."/>
            <person name="Liu J."/>
            <person name="Jones K.M."/>
            <person name="Gansberger K."/>
            <person name="Moffat K."/>
            <person name="Hill J."/>
            <person name="Bera J."/>
            <person name="Fadrosh D."/>
            <person name="Jin S."/>
            <person name="Johri S."/>
            <person name="Kim M."/>
            <person name="Overton L."/>
            <person name="Reardon M."/>
            <person name="Tsitrin T."/>
            <person name="Vuong H."/>
            <person name="Weaver B."/>
            <person name="Ciecko A."/>
            <person name="Tallon L."/>
            <person name="Jackson J."/>
            <person name="Pai G."/>
            <person name="Aken S.V."/>
            <person name="Utterback T."/>
            <person name="Reidmuller S."/>
            <person name="Feldblyum T."/>
            <person name="Hsiao J."/>
            <person name="Zismann V."/>
            <person name="Iobst S."/>
            <person name="de Vazeille A.R."/>
            <person name="Buell C.R."/>
            <person name="Ying K."/>
            <person name="Li Y."/>
            <person name="Lu T."/>
            <person name="Huang Y."/>
            <person name="Zhao Q."/>
            <person name="Feng Q."/>
            <person name="Zhang L."/>
            <person name="Zhu J."/>
            <person name="Weng Q."/>
            <person name="Mu J."/>
            <person name="Lu Y."/>
            <person name="Fan D."/>
            <person name="Liu Y."/>
            <person name="Guan J."/>
            <person name="Zhang Y."/>
            <person name="Yu S."/>
            <person name="Liu X."/>
            <person name="Zhang Y."/>
            <person name="Hong G."/>
            <person name="Han B."/>
            <person name="Choisne N."/>
            <person name="Demange N."/>
            <person name="Orjeda G."/>
            <person name="Samain S."/>
            <person name="Cattolico L."/>
            <person name="Pelletier E."/>
            <person name="Couloux A."/>
            <person name="Segurens B."/>
            <person name="Wincker P."/>
            <person name="D'Hont A."/>
            <person name="Scarpelli C."/>
            <person name="Weissenbach J."/>
            <person name="Salanoubat M."/>
            <person name="Quetier F."/>
            <person name="Yu Y."/>
            <person name="Kim H.R."/>
            <person name="Rambo T."/>
            <person name="Currie J."/>
            <person name="Collura K."/>
            <person name="Luo M."/>
            <person name="Yang T."/>
            <person name="Ammiraju J.S.S."/>
            <person name="Engler F."/>
            <person name="Soderlund C."/>
            <person name="Wing R.A."/>
            <person name="Palmer L.E."/>
            <person name="de la Bastide M."/>
            <person name="Spiegel L."/>
            <person name="Nascimento L."/>
            <person name="Zutavern T."/>
            <person name="O'Shaughnessy A."/>
            <person name="Dike S."/>
            <person name="Dedhia N."/>
            <person name="Preston R."/>
            <person name="Balija V."/>
            <person name="McCombie W.R."/>
            <person name="Chow T."/>
            <person name="Chen H."/>
            <person name="Chung M."/>
            <person name="Chen C."/>
            <person name="Shaw J."/>
            <person name="Wu H."/>
            <person name="Hsiao K."/>
            <person name="Chao Y."/>
            <person name="Chu M."/>
            <person name="Cheng C."/>
            <person name="Hour A."/>
            <person name="Lee P."/>
            <person name="Lin S."/>
            <person name="Lin Y."/>
            <person name="Liou J."/>
            <person name="Liu S."/>
            <person name="Hsing Y."/>
            <person name="Raghuvanshi S."/>
            <person name="Mohanty A."/>
            <person name="Bharti A.K."/>
            <person name="Gaur A."/>
            <person name="Gupta V."/>
            <person name="Kumar D."/>
            <person name="Ravi V."/>
            <person name="Vij S."/>
            <person name="Kapur A."/>
            <person name="Khurana P."/>
            <person name="Khurana P."/>
            <person name="Khurana J.P."/>
            <person name="Tyagi A.K."/>
            <person name="Gaikwad K."/>
            <person name="Singh A."/>
            <person name="Dalal V."/>
            <person name="Srivastava S."/>
            <person name="Dixit A."/>
            <person name="Pal A.K."/>
            <person name="Ghazi I.A."/>
            <person name="Yadav M."/>
            <person name="Pandit A."/>
            <person name="Bhargava A."/>
            <person name="Sureshbabu K."/>
            <person name="Batra K."/>
            <person name="Sharma T.R."/>
            <person name="Mohapatra T."/>
            <person name="Singh N.K."/>
            <person name="Messing J."/>
            <person name="Nelson A.B."/>
            <person name="Fuks G."/>
            <person name="Kavchok S."/>
            <person name="Keizer G."/>
            <person name="Linton E."/>
            <person name="Llaca V."/>
            <person name="Song R."/>
            <person name="Tanyolac B."/>
            <person name="Young S."/>
            <person name="Ho-Il K."/>
            <person name="Hahn J.H."/>
            <person name="Sangsakoo G."/>
            <person name="Vanavichit A."/>
            <person name="de Mattos Luiz.A.T."/>
            <person name="Zimmer P.D."/>
            <person name="Malone G."/>
            <person name="Dellagostin O."/>
            <person name="de Oliveira A.C."/>
            <person name="Bevan M."/>
            <person name="Bancroft I."/>
            <person name="Minx P."/>
            <person name="Cordum H."/>
            <person name="Wilson R."/>
            <person name="Cheng Z."/>
            <person name="Jin W."/>
            <person name="Jiang J."/>
            <person name="Leong S.A."/>
            <person name="Iwama H."/>
            <person name="Gojobori T."/>
            <person name="Itoh T."/>
            <person name="Niimura Y."/>
            <person name="Fujii Y."/>
            <person name="Habara T."/>
            <person name="Sakai H."/>
            <person name="Sato Y."/>
            <person name="Wilson G."/>
            <person name="Kumar K."/>
            <person name="McCouch S."/>
            <person name="Juretic N."/>
            <person name="Hoen D."/>
            <person name="Wright S."/>
            <person name="Bruskiewich R."/>
            <person name="Bureau T."/>
            <person name="Miyao A."/>
            <person name="Hirochika H."/>
            <person name="Nishikawa T."/>
            <person name="Kadowaki K."/>
            <person name="Sugiura M."/>
            <person name="Burr B."/>
            <person name="Sasaki T."/>
        </authorList>
    </citation>
    <scope>NUCLEOTIDE SEQUENCE [LARGE SCALE GENOMIC DNA]</scope>
    <source>
        <strain evidence="3">cv. Nipponbare</strain>
    </source>
</reference>
<reference evidence="2 3" key="2">
    <citation type="journal article" date="2013" name="Plant Cell Physiol.">
        <title>Rice Annotation Project Database (RAP-DB): an integrative and interactive database for rice genomics.</title>
        <authorList>
            <person name="Sakai H."/>
            <person name="Lee S.S."/>
            <person name="Tanaka T."/>
            <person name="Numa H."/>
            <person name="Kim J."/>
            <person name="Kawahara Y."/>
            <person name="Wakimoto H."/>
            <person name="Yang C.C."/>
            <person name="Iwamoto M."/>
            <person name="Abe T."/>
            <person name="Yamada Y."/>
            <person name="Muto A."/>
            <person name="Inokuchi H."/>
            <person name="Ikemura T."/>
            <person name="Matsumoto T."/>
            <person name="Sasaki T."/>
            <person name="Itoh T."/>
        </authorList>
    </citation>
    <scope>NUCLEOTIDE SEQUENCE [LARGE SCALE GENOMIC DNA]</scope>
    <source>
        <strain evidence="3">cv. Nipponbare</strain>
    </source>
</reference>
<name>A0A0P0Y802_ORYSJ</name>
<organism evidence="2 3">
    <name type="scientific">Oryza sativa subsp. japonica</name>
    <name type="common">Rice</name>
    <dbReference type="NCBI Taxonomy" id="39947"/>
    <lineage>
        <taxon>Eukaryota</taxon>
        <taxon>Viridiplantae</taxon>
        <taxon>Streptophyta</taxon>
        <taxon>Embryophyta</taxon>
        <taxon>Tracheophyta</taxon>
        <taxon>Spermatophyta</taxon>
        <taxon>Magnoliopsida</taxon>
        <taxon>Liliopsida</taxon>
        <taxon>Poales</taxon>
        <taxon>Poaceae</taxon>
        <taxon>BOP clade</taxon>
        <taxon>Oryzoideae</taxon>
        <taxon>Oryzeae</taxon>
        <taxon>Oryzinae</taxon>
        <taxon>Oryza</taxon>
        <taxon>Oryza sativa</taxon>
    </lineage>
</organism>
<gene>
    <name evidence="2" type="ordered locus">Os12g0205766</name>
    <name evidence="2" type="ORF">OSNPB_120205766</name>
</gene>
<sequence length="90" mass="9424">MEAARTAGGGGALGGDGADEVGNEEAARWEELRLRRGEGHCAYGGEGAAALGERSRPCLWRRRRVFRSSAPASSPSLLSPASGSRVVQRD</sequence>
<evidence type="ECO:0000313" key="3">
    <source>
        <dbReference type="Proteomes" id="UP000059680"/>
    </source>
</evidence>